<evidence type="ECO:0000256" key="6">
    <source>
        <dbReference type="SAM" id="SignalP"/>
    </source>
</evidence>
<dbReference type="Pfam" id="PF00691">
    <property type="entry name" value="OmpA"/>
    <property type="match status" value="1"/>
</dbReference>
<comment type="caution">
    <text evidence="8">The sequence shown here is derived from an EMBL/GenBank/DDBJ whole genome shotgun (WGS) entry which is preliminary data.</text>
</comment>
<dbReference type="InterPro" id="IPR006665">
    <property type="entry name" value="OmpA-like"/>
</dbReference>
<keyword evidence="2 4" id="KW-0472">Membrane</keyword>
<evidence type="ECO:0000259" key="7">
    <source>
        <dbReference type="PROSITE" id="PS51123"/>
    </source>
</evidence>
<name>A0A5J5GFW5_9RHOB</name>
<dbReference type="Proteomes" id="UP000326554">
    <property type="component" value="Unassembled WGS sequence"/>
</dbReference>
<evidence type="ECO:0000313" key="9">
    <source>
        <dbReference type="Proteomes" id="UP000326554"/>
    </source>
</evidence>
<dbReference type="Gene3D" id="3.30.1330.60">
    <property type="entry name" value="OmpA-like domain"/>
    <property type="match status" value="1"/>
</dbReference>
<dbReference type="InterPro" id="IPR006664">
    <property type="entry name" value="OMP_bac"/>
</dbReference>
<dbReference type="PANTHER" id="PTHR30329">
    <property type="entry name" value="STATOR ELEMENT OF FLAGELLAR MOTOR COMPLEX"/>
    <property type="match status" value="1"/>
</dbReference>
<proteinExistence type="predicted"/>
<gene>
    <name evidence="8" type="ORF">F3S47_15145</name>
</gene>
<comment type="subcellular location">
    <subcellularLocation>
        <location evidence="1">Cell outer membrane</location>
    </subcellularLocation>
</comment>
<keyword evidence="3" id="KW-0998">Cell outer membrane</keyword>
<dbReference type="PANTHER" id="PTHR30329:SF21">
    <property type="entry name" value="LIPOPROTEIN YIAD-RELATED"/>
    <property type="match status" value="1"/>
</dbReference>
<evidence type="ECO:0000256" key="4">
    <source>
        <dbReference type="PROSITE-ProRule" id="PRU00473"/>
    </source>
</evidence>
<dbReference type="GO" id="GO:0009279">
    <property type="term" value="C:cell outer membrane"/>
    <property type="evidence" value="ECO:0007669"/>
    <property type="project" value="UniProtKB-SubCell"/>
</dbReference>
<accession>A0A5J5GFW5</accession>
<keyword evidence="6" id="KW-0732">Signal</keyword>
<feature type="chain" id="PRO_5023852596" evidence="6">
    <location>
        <begin position="20"/>
        <end position="305"/>
    </location>
</feature>
<sequence>MIRPALLALIGLVPPSLPALTLDFPAGTDRVAEDRRTADTTPVATGPWTGETVPLVRPEGEVTQQAWRIGRGDLTTLQILNPLAAQLEEAGYEILFRCRDRVCGGFDFRYALEVLPAPEMSVSLGDYRYLSARREEEHVAILVSRTSRAGFVQVTRVGPERPEEDIAVSTRSPAALTEGAENLAERLESAGRVVLSDIDFATGSAQLGAGLSASLTALADYLAAHPERRIALVGHTDASGALQSNIALSRRRAESVMARLVTEYGVSRSQLAAEGTGYLTPLATNLTEEGREANRRVEAVLTVTE</sequence>
<dbReference type="RefSeq" id="WP_150446115.1">
    <property type="nucleotide sequence ID" value="NZ_VYQE01000004.1"/>
</dbReference>
<reference evidence="8 9" key="1">
    <citation type="submission" date="2019-09" db="EMBL/GenBank/DDBJ databases">
        <authorList>
            <person name="Park J.-S."/>
            <person name="Choi H.-J."/>
        </authorList>
    </citation>
    <scope>NUCLEOTIDE SEQUENCE [LARGE SCALE GENOMIC DNA]</scope>
    <source>
        <strain evidence="8 9">176SS1-4</strain>
    </source>
</reference>
<keyword evidence="9" id="KW-1185">Reference proteome</keyword>
<dbReference type="EMBL" id="VYQE01000004">
    <property type="protein sequence ID" value="KAA9007096.1"/>
    <property type="molecule type" value="Genomic_DNA"/>
</dbReference>
<dbReference type="InterPro" id="IPR050330">
    <property type="entry name" value="Bact_OuterMem_StrucFunc"/>
</dbReference>
<evidence type="ECO:0000256" key="3">
    <source>
        <dbReference type="ARBA" id="ARBA00023237"/>
    </source>
</evidence>
<dbReference type="PROSITE" id="PS51123">
    <property type="entry name" value="OMPA_2"/>
    <property type="match status" value="1"/>
</dbReference>
<feature type="signal peptide" evidence="6">
    <location>
        <begin position="1"/>
        <end position="19"/>
    </location>
</feature>
<dbReference type="InterPro" id="IPR036737">
    <property type="entry name" value="OmpA-like_sf"/>
</dbReference>
<dbReference type="SUPFAM" id="SSF103088">
    <property type="entry name" value="OmpA-like"/>
    <property type="match status" value="1"/>
</dbReference>
<dbReference type="CDD" id="cd07185">
    <property type="entry name" value="OmpA_C-like"/>
    <property type="match status" value="1"/>
</dbReference>
<organism evidence="8 9">
    <name type="scientific">Histidinibacterium aquaticum</name>
    <dbReference type="NCBI Taxonomy" id="2613962"/>
    <lineage>
        <taxon>Bacteria</taxon>
        <taxon>Pseudomonadati</taxon>
        <taxon>Pseudomonadota</taxon>
        <taxon>Alphaproteobacteria</taxon>
        <taxon>Rhodobacterales</taxon>
        <taxon>Paracoccaceae</taxon>
        <taxon>Histidinibacterium</taxon>
    </lineage>
</organism>
<dbReference type="PRINTS" id="PR01021">
    <property type="entry name" value="OMPADOMAIN"/>
</dbReference>
<dbReference type="AlphaFoldDB" id="A0A5J5GFW5"/>
<feature type="domain" description="OmpA-like" evidence="7">
    <location>
        <begin position="188"/>
        <end position="305"/>
    </location>
</feature>
<protein>
    <submittedName>
        <fullName evidence="8">OmpA family protein</fullName>
    </submittedName>
</protein>
<feature type="region of interest" description="Disordered" evidence="5">
    <location>
        <begin position="31"/>
        <end position="51"/>
    </location>
</feature>
<evidence type="ECO:0000256" key="2">
    <source>
        <dbReference type="ARBA" id="ARBA00023136"/>
    </source>
</evidence>
<evidence type="ECO:0000256" key="5">
    <source>
        <dbReference type="SAM" id="MobiDB-lite"/>
    </source>
</evidence>
<evidence type="ECO:0000256" key="1">
    <source>
        <dbReference type="ARBA" id="ARBA00004442"/>
    </source>
</evidence>
<evidence type="ECO:0000313" key="8">
    <source>
        <dbReference type="EMBL" id="KAA9007096.1"/>
    </source>
</evidence>